<evidence type="ECO:0000313" key="13">
    <source>
        <dbReference type="Proteomes" id="UP001189429"/>
    </source>
</evidence>
<keyword evidence="6" id="KW-0931">ER-Golgi transport</keyword>
<accession>A0ABN9PQC2</accession>
<reference evidence="12" key="1">
    <citation type="submission" date="2023-10" db="EMBL/GenBank/DDBJ databases">
        <authorList>
            <person name="Chen Y."/>
            <person name="Shah S."/>
            <person name="Dougan E. K."/>
            <person name="Thang M."/>
            <person name="Chan C."/>
        </authorList>
    </citation>
    <scope>NUCLEOTIDE SEQUENCE [LARGE SCALE GENOMIC DNA]</scope>
</reference>
<dbReference type="Proteomes" id="UP001189429">
    <property type="component" value="Unassembled WGS sequence"/>
</dbReference>
<comment type="similarity">
    <text evidence="2">Belongs to the ERD2 family.</text>
</comment>
<evidence type="ECO:0000256" key="10">
    <source>
        <dbReference type="ARBA" id="ARBA00023170"/>
    </source>
</evidence>
<evidence type="ECO:0000256" key="6">
    <source>
        <dbReference type="ARBA" id="ARBA00022892"/>
    </source>
</evidence>
<name>A0ABN9PQC2_9DINO</name>
<proteinExistence type="inferred from homology"/>
<evidence type="ECO:0000313" key="12">
    <source>
        <dbReference type="EMBL" id="CAK0795324.1"/>
    </source>
</evidence>
<dbReference type="InterPro" id="IPR000133">
    <property type="entry name" value="ER_ret_rcpt"/>
</dbReference>
<sequence length="142" mass="16307">MRYKVPISQTYERSTDSFQYELYVLGPCFVIGLLCTEEYTIPDILWSTSIWLESVENLTADFVGTLGAYRFFYILNWIYRYFAEDLAGVEVGVLLPPQDYVNVVGWIGGLVQTGLYCDFFYYYAKSKWYGSKLVLPVSGDAA</sequence>
<dbReference type="EMBL" id="CAUYUJ010001314">
    <property type="protein sequence ID" value="CAK0795324.1"/>
    <property type="molecule type" value="Genomic_DNA"/>
</dbReference>
<protein>
    <recommendedName>
        <fullName evidence="14">ER lumen protein-retaining receptor</fullName>
    </recommendedName>
</protein>
<dbReference type="PANTHER" id="PTHR10585">
    <property type="entry name" value="ER LUMEN PROTEIN RETAINING RECEPTOR"/>
    <property type="match status" value="1"/>
</dbReference>
<feature type="transmembrane region" description="Helical" evidence="11">
    <location>
        <begin position="103"/>
        <end position="123"/>
    </location>
</feature>
<evidence type="ECO:0000256" key="9">
    <source>
        <dbReference type="ARBA" id="ARBA00023136"/>
    </source>
</evidence>
<gene>
    <name evidence="12" type="ORF">PCOR1329_LOCUS5032</name>
</gene>
<keyword evidence="4 11" id="KW-0812">Transmembrane</keyword>
<feature type="transmembrane region" description="Helical" evidence="11">
    <location>
        <begin position="62"/>
        <end position="83"/>
    </location>
</feature>
<organism evidence="12 13">
    <name type="scientific">Prorocentrum cordatum</name>
    <dbReference type="NCBI Taxonomy" id="2364126"/>
    <lineage>
        <taxon>Eukaryota</taxon>
        <taxon>Sar</taxon>
        <taxon>Alveolata</taxon>
        <taxon>Dinophyceae</taxon>
        <taxon>Prorocentrales</taxon>
        <taxon>Prorocentraceae</taxon>
        <taxon>Prorocentrum</taxon>
    </lineage>
</organism>
<evidence type="ECO:0000256" key="8">
    <source>
        <dbReference type="ARBA" id="ARBA00022989"/>
    </source>
</evidence>
<evidence type="ECO:0008006" key="14">
    <source>
        <dbReference type="Google" id="ProtNLM"/>
    </source>
</evidence>
<evidence type="ECO:0000256" key="3">
    <source>
        <dbReference type="ARBA" id="ARBA00022448"/>
    </source>
</evidence>
<keyword evidence="10" id="KW-0675">Receptor</keyword>
<keyword evidence="3" id="KW-0813">Transport</keyword>
<keyword evidence="8 11" id="KW-1133">Transmembrane helix</keyword>
<comment type="caution">
    <text evidence="12">The sequence shown here is derived from an EMBL/GenBank/DDBJ whole genome shotgun (WGS) entry which is preliminary data.</text>
</comment>
<dbReference type="Pfam" id="PF00810">
    <property type="entry name" value="ER_lumen_recept"/>
    <property type="match status" value="1"/>
</dbReference>
<keyword evidence="13" id="KW-1185">Reference proteome</keyword>
<comment type="subcellular location">
    <subcellularLocation>
        <location evidence="1">Endoplasmic reticulum membrane</location>
        <topology evidence="1">Multi-pass membrane protein</topology>
    </subcellularLocation>
</comment>
<keyword evidence="7" id="KW-0653">Protein transport</keyword>
<keyword evidence="5" id="KW-0256">Endoplasmic reticulum</keyword>
<evidence type="ECO:0000256" key="4">
    <source>
        <dbReference type="ARBA" id="ARBA00022692"/>
    </source>
</evidence>
<evidence type="ECO:0000256" key="2">
    <source>
        <dbReference type="ARBA" id="ARBA00010120"/>
    </source>
</evidence>
<evidence type="ECO:0000256" key="1">
    <source>
        <dbReference type="ARBA" id="ARBA00004477"/>
    </source>
</evidence>
<keyword evidence="9 11" id="KW-0472">Membrane</keyword>
<evidence type="ECO:0000256" key="5">
    <source>
        <dbReference type="ARBA" id="ARBA00022824"/>
    </source>
</evidence>
<evidence type="ECO:0000256" key="11">
    <source>
        <dbReference type="SAM" id="Phobius"/>
    </source>
</evidence>
<feature type="transmembrane region" description="Helical" evidence="11">
    <location>
        <begin position="20"/>
        <end position="41"/>
    </location>
</feature>
<evidence type="ECO:0000256" key="7">
    <source>
        <dbReference type="ARBA" id="ARBA00022927"/>
    </source>
</evidence>
<dbReference type="PRINTS" id="PR00660">
    <property type="entry name" value="ERLUMENR"/>
</dbReference>